<accession>A0A2U9PR66</accession>
<dbReference type="Proteomes" id="UP000011200">
    <property type="component" value="Chromosome"/>
</dbReference>
<evidence type="ECO:0000256" key="4">
    <source>
        <dbReference type="SAM" id="Phobius"/>
    </source>
</evidence>
<keyword evidence="4" id="KW-0812">Transmembrane</keyword>
<dbReference type="AlphaFoldDB" id="A0A2U9PR66"/>
<evidence type="ECO:0000256" key="1">
    <source>
        <dbReference type="ARBA" id="ARBA00022801"/>
    </source>
</evidence>
<dbReference type="Gene3D" id="3.40.50.1820">
    <property type="entry name" value="alpha/beta hydrolase"/>
    <property type="match status" value="1"/>
</dbReference>
<keyword evidence="2" id="KW-0442">Lipid degradation</keyword>
<dbReference type="GO" id="GO:0003847">
    <property type="term" value="F:1-alkyl-2-acetylglycerophosphocholine esterase activity"/>
    <property type="evidence" value="ECO:0007669"/>
    <property type="project" value="TreeGrafter"/>
</dbReference>
<dbReference type="PANTHER" id="PTHR10272:SF0">
    <property type="entry name" value="PLATELET-ACTIVATING FACTOR ACETYLHYDROLASE"/>
    <property type="match status" value="1"/>
</dbReference>
<dbReference type="InterPro" id="IPR029058">
    <property type="entry name" value="AB_hydrolase_fold"/>
</dbReference>
<dbReference type="SUPFAM" id="SSF53474">
    <property type="entry name" value="alpha/beta-Hydrolases"/>
    <property type="match status" value="1"/>
</dbReference>
<reference evidence="5 6" key="1">
    <citation type="journal article" date="2013" name="Genome Announc.">
        <title>Draft genome sequence of MKD8, a conjugal recipient Mycobacterium smegmatis strain.</title>
        <authorList>
            <person name="Gray T.A."/>
            <person name="Palumbo M.J."/>
            <person name="Derbyshire K.M."/>
        </authorList>
    </citation>
    <scope>NUCLEOTIDE SEQUENCE [LARGE SCALE GENOMIC DNA]</scope>
    <source>
        <strain evidence="5 6">MKD8</strain>
    </source>
</reference>
<dbReference type="PANTHER" id="PTHR10272">
    <property type="entry name" value="PLATELET-ACTIVATING FACTOR ACETYLHYDROLASE"/>
    <property type="match status" value="1"/>
</dbReference>
<protein>
    <submittedName>
        <fullName evidence="5">Carboxylic ester hydrolase</fullName>
    </submittedName>
</protein>
<feature type="transmembrane region" description="Helical" evidence="4">
    <location>
        <begin position="46"/>
        <end position="69"/>
    </location>
</feature>
<dbReference type="EMBL" id="CP027541">
    <property type="protein sequence ID" value="AWT54243.1"/>
    <property type="molecule type" value="Genomic_DNA"/>
</dbReference>
<dbReference type="GO" id="GO:0016042">
    <property type="term" value="P:lipid catabolic process"/>
    <property type="evidence" value="ECO:0007669"/>
    <property type="project" value="UniProtKB-KW"/>
</dbReference>
<keyword evidence="4" id="KW-1133">Transmembrane helix</keyword>
<organism evidence="5 6">
    <name type="scientific">Mycolicibacterium smegmatis (strain MKD8)</name>
    <name type="common">Mycobacterium smegmatis</name>
    <dbReference type="NCBI Taxonomy" id="1214915"/>
    <lineage>
        <taxon>Bacteria</taxon>
        <taxon>Bacillati</taxon>
        <taxon>Actinomycetota</taxon>
        <taxon>Actinomycetes</taxon>
        <taxon>Mycobacteriales</taxon>
        <taxon>Mycobacteriaceae</taxon>
        <taxon>Mycolicibacterium</taxon>
    </lineage>
</organism>
<evidence type="ECO:0000256" key="3">
    <source>
        <dbReference type="ARBA" id="ARBA00023098"/>
    </source>
</evidence>
<proteinExistence type="predicted"/>
<evidence type="ECO:0000313" key="6">
    <source>
        <dbReference type="Proteomes" id="UP000011200"/>
    </source>
</evidence>
<dbReference type="Pfam" id="PF03403">
    <property type="entry name" value="PAF-AH_p_II"/>
    <property type="match status" value="1"/>
</dbReference>
<keyword evidence="1 5" id="KW-0378">Hydrolase</keyword>
<evidence type="ECO:0000313" key="5">
    <source>
        <dbReference type="EMBL" id="AWT54243.1"/>
    </source>
</evidence>
<evidence type="ECO:0000256" key="2">
    <source>
        <dbReference type="ARBA" id="ARBA00022963"/>
    </source>
</evidence>
<keyword evidence="3" id="KW-0443">Lipid metabolism</keyword>
<keyword evidence="4" id="KW-0472">Membrane</keyword>
<feature type="transmembrane region" description="Helical" evidence="4">
    <location>
        <begin position="81"/>
        <end position="104"/>
    </location>
</feature>
<gene>
    <name evidence="5" type="ORF">D806_032710</name>
</gene>
<reference evidence="6" key="2">
    <citation type="submission" date="2018-03" db="EMBL/GenBank/DDBJ databases">
        <authorList>
            <person name="Derbyshire K."/>
            <person name="Gray T.A."/>
            <person name="Champion M."/>
        </authorList>
    </citation>
    <scope>NUCLEOTIDE SEQUENCE [LARGE SCALE GENOMIC DNA]</scope>
    <source>
        <strain evidence="6">MKD8</strain>
    </source>
</reference>
<sequence length="492" mass="53221">MRPGELVLCAVLAAGLLALVLPVPRGLRLIATLPVPVAVAQLIFEGYRWQLIPAYVLAAAIGAWEVVSIGRGGRSSPRGRWLTVVTTLAAGVAFAVSVAIPVLVPVFRFPDPGGPYAIGTVSYHWRDHDRREIFDGDPAARRELMAQIWYPAESSVEAETAPYVSDVDAFAPAAGKLLGIPGFVFSHFGKVPTHAVEAAPVASDRPRYPVLVFASGLNGFRQSNMFQVEQLVSRGFVVVGIDQPHISAVTAFPDGRRIPGWTKDRLVHVIQQSITPKEPAPAIGDTELPRGLFPYLAEDISFVLDELERLNDSDPSGRFTGRLDIDRAGALGISLGAVTVGQVCHADPRLKACLMMDAAMPADVVRDGLEQPAMWLTRDADSILLERNRSGGWPDHEIRETLDTQRAAFGKSKPGNGFYIETPGMFHLNYTDAPAWTPLAQALALSGPIGAQRGHEIHAAYTVAFFEHALDGGRPPLLDGPPPWDEVAIERR</sequence>
<name>A0A2U9PR66_MYCSE</name>